<dbReference type="Gene3D" id="3.30.420.40">
    <property type="match status" value="2"/>
</dbReference>
<proteinExistence type="evidence at transcript level"/>
<dbReference type="GeneID" id="141453551"/>
<dbReference type="FunCoup" id="R4G466">
    <property type="interactions" value="839"/>
</dbReference>
<evidence type="ECO:0000256" key="1">
    <source>
        <dbReference type="RuleBase" id="RU000487"/>
    </source>
</evidence>
<evidence type="ECO:0000313" key="3">
    <source>
        <dbReference type="EnsemblMetazoa" id="RPRC003695-PA"/>
    </source>
</evidence>
<dbReference type="eggNOG" id="KOG0676">
    <property type="taxonomic scope" value="Eukaryota"/>
</dbReference>
<evidence type="ECO:0000313" key="2">
    <source>
        <dbReference type="EMBL" id="JAA76454.1"/>
    </source>
</evidence>
<dbReference type="AlphaFoldDB" id="R4G466"/>
<comment type="similarity">
    <text evidence="1">Belongs to the actin family.</text>
</comment>
<reference evidence="2" key="1">
    <citation type="submission" date="2013-04" db="EMBL/GenBank/DDBJ databases">
        <title>An insight into the transcriptome of the digestive tract of the blood sucking bug, Rhodnius prolixus.</title>
        <authorList>
            <person name="Ribeiro J.M.C."/>
            <person name="Genta F.A."/>
            <person name="Sorgine M.H.F."/>
            <person name="Paiva-Silva G.O."/>
            <person name="Majerowicz D."/>
            <person name="Medeiros M."/>
            <person name="Koerich L."/>
            <person name="Terra W.R."/>
            <person name="Ferreira C."/>
            <person name="Pimentel A.C."/>
            <person name="Bisch P.M."/>
            <person name="Diniz M.M.P."/>
            <person name="Nascimento R."/>
            <person name="Salmon D."/>
            <person name="Silber A.M."/>
            <person name="Alves M."/>
            <person name="Oliveira M.F."/>
            <person name="Gondim K.C."/>
            <person name="Silva Neto M.A.C."/>
            <person name="Atella G.C."/>
            <person name="Araujo H."/>
            <person name="Dias F.S."/>
            <person name="Polycarpo C.R."/>
            <person name="Fampa P."/>
            <person name="Melo A.C."/>
            <person name="Tanaka A.S."/>
            <person name="Balczun C."/>
            <person name="Oliveira J.H.M."/>
            <person name="Goncalves R."/>
            <person name="Lazoski C."/>
            <person name="Pereira M.A."/>
            <person name="Rivera-Pomar R."/>
            <person name="Diambra L."/>
            <person name="Schaub G.A."/>
            <person name="Garcia E.S."/>
            <person name="Azambuja P."/>
            <person name="Braz G.R.C."/>
            <person name="Oliveira P.L."/>
        </authorList>
    </citation>
    <scope>NUCLEOTIDE SEQUENCE</scope>
</reference>
<reference evidence="3" key="3">
    <citation type="submission" date="2015-05" db="UniProtKB">
        <authorList>
            <consortium name="EnsemblMetazoa"/>
        </authorList>
    </citation>
    <scope>IDENTIFICATION</scope>
</reference>
<dbReference type="CDD" id="cd10207">
    <property type="entry name" value="ASKHA_NBD_Arp10"/>
    <property type="match status" value="1"/>
</dbReference>
<dbReference type="InParanoid" id="R4G466"/>
<dbReference type="Pfam" id="PF00022">
    <property type="entry name" value="Actin"/>
    <property type="match status" value="1"/>
</dbReference>
<dbReference type="OMA" id="WERDNDN"/>
<organism evidence="2">
    <name type="scientific">Rhodnius prolixus</name>
    <name type="common">Triatomid bug</name>
    <dbReference type="NCBI Taxonomy" id="13249"/>
    <lineage>
        <taxon>Eukaryota</taxon>
        <taxon>Metazoa</taxon>
        <taxon>Ecdysozoa</taxon>
        <taxon>Arthropoda</taxon>
        <taxon>Hexapoda</taxon>
        <taxon>Insecta</taxon>
        <taxon>Pterygota</taxon>
        <taxon>Neoptera</taxon>
        <taxon>Paraneoptera</taxon>
        <taxon>Hemiptera</taxon>
        <taxon>Heteroptera</taxon>
        <taxon>Panheteroptera</taxon>
        <taxon>Cimicomorpha</taxon>
        <taxon>Reduviidae</taxon>
        <taxon>Triatominae</taxon>
        <taxon>Rhodnius</taxon>
    </lineage>
</organism>
<dbReference type="Proteomes" id="UP000015103">
    <property type="component" value="Unassembled WGS sequence"/>
</dbReference>
<dbReference type="HOGENOM" id="CLU_027965_2_1_1"/>
<keyword evidence="4" id="KW-1185">Reference proteome</keyword>
<dbReference type="SMART" id="SM00268">
    <property type="entry name" value="ACTIN"/>
    <property type="match status" value="1"/>
</dbReference>
<dbReference type="EMBL" id="ACPB03012932">
    <property type="status" value="NOT_ANNOTATED_CDS"/>
    <property type="molecule type" value="Genomic_DNA"/>
</dbReference>
<dbReference type="SUPFAM" id="SSF53067">
    <property type="entry name" value="Actin-like ATPase domain"/>
    <property type="match status" value="2"/>
</dbReference>
<name>R4G466_RHOPR</name>
<accession>R4G466</accession>
<dbReference type="InterPro" id="IPR043129">
    <property type="entry name" value="ATPase_NBD"/>
</dbReference>
<dbReference type="EnsemblMetazoa" id="RPRC003695-RA">
    <property type="protein sequence ID" value="RPRC003695-PA"/>
    <property type="gene ID" value="RPRC003695"/>
</dbReference>
<dbReference type="InterPro" id="IPR004000">
    <property type="entry name" value="Actin"/>
</dbReference>
<sequence>MALYDGLSGEKPAVVLDLGNRYTKFGFVGEFSPRCIIPSEIKCPTTGQIRKISSYKNEADLYALLVEFIHKLYFKYVLVSPKDRHVVVVESLLTPTIFRETLAKVFFKHYEVASILFVPSHLVVLCALGIRTALVVDVGYRETQIFPIYEGVPVLSAWQAQPLAAGAIEQRLRTKLVESYRERTYASGDAGRHFTPDIESLSDSVIEDIKVRGCFVPDYERGQQMLDGMIPGPPPSLDYRVGGSYVVQIPGSVRQAAFEPLFEKDNERCSLPHLILDAIIKCGIDTHKQLAENILLVGGTVMAPGFKARLMEEIKQMLKTPEYSEKLPIKSVKMHRPPGKENYMCWLGGAIFGATDMIPMRALTKESYLSLKMVPDWSNLATNILLVSKLAIH</sequence>
<dbReference type="VEuPathDB" id="VectorBase:RPRC003695"/>
<dbReference type="RefSeq" id="XP_073983026.1">
    <property type="nucleotide sequence ID" value="XM_074126925.1"/>
</dbReference>
<dbReference type="Gene3D" id="3.90.640.10">
    <property type="entry name" value="Actin, Chain A, domain 4"/>
    <property type="match status" value="1"/>
</dbReference>
<reference evidence="4" key="2">
    <citation type="submission" date="2015-04" db="EMBL/GenBank/DDBJ databases">
        <authorList>
            <person name="Wilson R.K."/>
            <person name="Warren W."/>
            <person name="Dotson E."/>
            <person name="Oliveira P.L."/>
        </authorList>
    </citation>
    <scope>NUCLEOTIDE SEQUENCE</scope>
</reference>
<dbReference type="STRING" id="13249.R4G466"/>
<evidence type="ECO:0000313" key="4">
    <source>
        <dbReference type="Proteomes" id="UP000015103"/>
    </source>
</evidence>
<dbReference type="EMBL" id="GAHY01001056">
    <property type="protein sequence ID" value="JAA76454.1"/>
    <property type="molecule type" value="mRNA"/>
</dbReference>
<dbReference type="PANTHER" id="PTHR11937">
    <property type="entry name" value="ACTIN"/>
    <property type="match status" value="1"/>
</dbReference>
<protein>
    <submittedName>
        <fullName evidence="2 3">Putative actin length</fullName>
    </submittedName>
</protein>